<accession>A0AAD6YMI9</accession>
<feature type="transmembrane region" description="Helical" evidence="1">
    <location>
        <begin position="123"/>
        <end position="143"/>
    </location>
</feature>
<proteinExistence type="predicted"/>
<feature type="transmembrane region" description="Helical" evidence="1">
    <location>
        <begin position="155"/>
        <end position="177"/>
    </location>
</feature>
<evidence type="ECO:0000313" key="3">
    <source>
        <dbReference type="EMBL" id="KAJ7223563.1"/>
    </source>
</evidence>
<dbReference type="InterPro" id="IPR045339">
    <property type="entry name" value="DUF6534"/>
</dbReference>
<gene>
    <name evidence="3" type="ORF">GGX14DRAFT_558130</name>
</gene>
<dbReference type="EMBL" id="JARJCW010000006">
    <property type="protein sequence ID" value="KAJ7223563.1"/>
    <property type="molecule type" value="Genomic_DNA"/>
</dbReference>
<dbReference type="Pfam" id="PF20152">
    <property type="entry name" value="DUF6534"/>
    <property type="match status" value="1"/>
</dbReference>
<name>A0AAD6YMI9_9AGAR</name>
<evidence type="ECO:0000313" key="4">
    <source>
        <dbReference type="Proteomes" id="UP001219525"/>
    </source>
</evidence>
<evidence type="ECO:0000256" key="1">
    <source>
        <dbReference type="SAM" id="Phobius"/>
    </source>
</evidence>
<feature type="transmembrane region" description="Helical" evidence="1">
    <location>
        <begin position="12"/>
        <end position="35"/>
    </location>
</feature>
<feature type="domain" description="DUF6534" evidence="2">
    <location>
        <begin position="165"/>
        <end position="250"/>
    </location>
</feature>
<dbReference type="PANTHER" id="PTHR40465">
    <property type="entry name" value="CHROMOSOME 1, WHOLE GENOME SHOTGUN SEQUENCE"/>
    <property type="match status" value="1"/>
</dbReference>
<sequence length="330" mass="35757">MARPALDAITGVLLIGTWVNSVLYTAELIQAFYYFRHFKHDDWKLKTLVTVAFTADTGSILCNYASIYLYTITHAGDSVYLEHQNLPVMVGGFTAIIVAVLVQSFLTVRYWRFTKNITVTLSICLLIIAAFGGAFSVAIIVLLSPTFHNRARLEIPVTTWLATGTAVDICIATSLLWEIRKSHIEGHDRNSLFNRVVAITIQTGTASAAVAIASLMAYLLNGPSNVSLSIVNCLGHVYILSMLSNLNIRTSGNSSPNEVTQLSCATRGAEQGTLHLTTVGATDDSDLSDIRALSIVPLSSSQPSCWVHDIDVHPSVCKSVPAEPSCRDLA</sequence>
<evidence type="ECO:0000259" key="2">
    <source>
        <dbReference type="Pfam" id="PF20152"/>
    </source>
</evidence>
<protein>
    <recommendedName>
        <fullName evidence="2">DUF6534 domain-containing protein</fullName>
    </recommendedName>
</protein>
<keyword evidence="4" id="KW-1185">Reference proteome</keyword>
<dbReference type="PANTHER" id="PTHR40465:SF1">
    <property type="entry name" value="DUF6534 DOMAIN-CONTAINING PROTEIN"/>
    <property type="match status" value="1"/>
</dbReference>
<keyword evidence="1" id="KW-1133">Transmembrane helix</keyword>
<feature type="transmembrane region" description="Helical" evidence="1">
    <location>
        <begin position="47"/>
        <end position="70"/>
    </location>
</feature>
<keyword evidence="1" id="KW-0812">Transmembrane</keyword>
<dbReference type="Proteomes" id="UP001219525">
    <property type="component" value="Unassembled WGS sequence"/>
</dbReference>
<reference evidence="3" key="1">
    <citation type="submission" date="2023-03" db="EMBL/GenBank/DDBJ databases">
        <title>Massive genome expansion in bonnet fungi (Mycena s.s.) driven by repeated elements and novel gene families across ecological guilds.</title>
        <authorList>
            <consortium name="Lawrence Berkeley National Laboratory"/>
            <person name="Harder C.B."/>
            <person name="Miyauchi S."/>
            <person name="Viragh M."/>
            <person name="Kuo A."/>
            <person name="Thoen E."/>
            <person name="Andreopoulos B."/>
            <person name="Lu D."/>
            <person name="Skrede I."/>
            <person name="Drula E."/>
            <person name="Henrissat B."/>
            <person name="Morin E."/>
            <person name="Kohler A."/>
            <person name="Barry K."/>
            <person name="LaButti K."/>
            <person name="Morin E."/>
            <person name="Salamov A."/>
            <person name="Lipzen A."/>
            <person name="Mereny Z."/>
            <person name="Hegedus B."/>
            <person name="Baldrian P."/>
            <person name="Stursova M."/>
            <person name="Weitz H."/>
            <person name="Taylor A."/>
            <person name="Grigoriev I.V."/>
            <person name="Nagy L.G."/>
            <person name="Martin F."/>
            <person name="Kauserud H."/>
        </authorList>
    </citation>
    <scope>NUCLEOTIDE SEQUENCE</scope>
    <source>
        <strain evidence="3">9144</strain>
    </source>
</reference>
<feature type="transmembrane region" description="Helical" evidence="1">
    <location>
        <begin position="90"/>
        <end position="111"/>
    </location>
</feature>
<organism evidence="3 4">
    <name type="scientific">Mycena pura</name>
    <dbReference type="NCBI Taxonomy" id="153505"/>
    <lineage>
        <taxon>Eukaryota</taxon>
        <taxon>Fungi</taxon>
        <taxon>Dikarya</taxon>
        <taxon>Basidiomycota</taxon>
        <taxon>Agaricomycotina</taxon>
        <taxon>Agaricomycetes</taxon>
        <taxon>Agaricomycetidae</taxon>
        <taxon>Agaricales</taxon>
        <taxon>Marasmiineae</taxon>
        <taxon>Mycenaceae</taxon>
        <taxon>Mycena</taxon>
    </lineage>
</organism>
<comment type="caution">
    <text evidence="3">The sequence shown here is derived from an EMBL/GenBank/DDBJ whole genome shotgun (WGS) entry which is preliminary data.</text>
</comment>
<keyword evidence="1" id="KW-0472">Membrane</keyword>
<feature type="transmembrane region" description="Helical" evidence="1">
    <location>
        <begin position="197"/>
        <end position="220"/>
    </location>
</feature>
<dbReference type="AlphaFoldDB" id="A0AAD6YMI9"/>